<keyword evidence="1" id="KW-0732">Signal</keyword>
<dbReference type="PANTHER" id="PTHR37957:SF1">
    <property type="entry name" value="PHYTASE-LIKE DOMAIN-CONTAINING PROTEIN"/>
    <property type="match status" value="1"/>
</dbReference>
<dbReference type="Pfam" id="PF13449">
    <property type="entry name" value="Phytase-like"/>
    <property type="match status" value="1"/>
</dbReference>
<dbReference type="RefSeq" id="WP_102844356.1">
    <property type="nucleotide sequence ID" value="NZ_PDZR01000016.1"/>
</dbReference>
<gene>
    <name evidence="3" type="ORF">CR492_13975</name>
</gene>
<dbReference type="OrthoDB" id="9795869at2"/>
<dbReference type="InterPro" id="IPR027372">
    <property type="entry name" value="Phytase-like_dom"/>
</dbReference>
<evidence type="ECO:0000256" key="1">
    <source>
        <dbReference type="SAM" id="SignalP"/>
    </source>
</evidence>
<name>A0A2J7TF79_METSI</name>
<protein>
    <recommendedName>
        <fullName evidence="2">Phytase-like domain-containing protein</fullName>
    </recommendedName>
</protein>
<dbReference type="Proteomes" id="UP000236286">
    <property type="component" value="Unassembled WGS sequence"/>
</dbReference>
<reference evidence="3 4" key="1">
    <citation type="submission" date="2017-10" db="EMBL/GenBank/DDBJ databases">
        <title>Genome announcement of Methylocella silvestris TVC from permafrost.</title>
        <authorList>
            <person name="Wang J."/>
            <person name="Geng K."/>
            <person name="Ul-Haque F."/>
            <person name="Crombie A.T."/>
            <person name="Street L.E."/>
            <person name="Wookey P.A."/>
            <person name="Murrell J.C."/>
            <person name="Pratscher J."/>
        </authorList>
    </citation>
    <scope>NUCLEOTIDE SEQUENCE [LARGE SCALE GENOMIC DNA]</scope>
    <source>
        <strain evidence="3 4">TVC</strain>
    </source>
</reference>
<comment type="caution">
    <text evidence="3">The sequence shown here is derived from an EMBL/GenBank/DDBJ whole genome shotgun (WGS) entry which is preliminary data.</text>
</comment>
<feature type="chain" id="PRO_5014410446" description="Phytase-like domain-containing protein" evidence="1">
    <location>
        <begin position="38"/>
        <end position="516"/>
    </location>
</feature>
<evidence type="ECO:0000259" key="2">
    <source>
        <dbReference type="Pfam" id="PF13449"/>
    </source>
</evidence>
<feature type="signal peptide" evidence="1">
    <location>
        <begin position="1"/>
        <end position="37"/>
    </location>
</feature>
<evidence type="ECO:0000313" key="3">
    <source>
        <dbReference type="EMBL" id="PNG25425.1"/>
    </source>
</evidence>
<accession>A0A2J7TF79</accession>
<sequence>MLSRFRASARGRAGAAALRHFAVSSMIGLLCASAAKAGGSVDFEGATYVNKGLVGVGRVPSNALDKYNETLGGFGSGMALDLSSWKNDRRGFYSGNLYMLPDRGWNTQGTTDFRGRLQHFEIRLTPFYGAATASQNQLSLNYRSSTLFRGGQTTGFDAIGVKPAAGHFPDLPIGQNGKLAIDAEAVVRLNDGSSWVSDEYGAYVYHFGENGRLIDVIRPPEAFIPKRKNTAGQLVENFSANSPPVGVTYDPSPGNPLMGRQNNQGFEGLAMSPDRKTLFVLLQSALIQDLDPNKISTTRRNTRLLAYDLAHGAPKLKAEYVVQLPLYQDQTTANQKLLIAAQSELFALNDHQFLVLARDSNGGFTAKSPGSVYRSVDLIDIAGATNIAGAQYDAEGGSIAPLGVLNSAITPVAYQKFLDINEAAELAKFNLHNGLPNDGNDLYEKWESISVAPVGDAAAPNDYFLFIGSDNDFITQNGRMAGVSYQDASGFNVDTLVLVYRVTLPTYVAPGRPRRG</sequence>
<feature type="domain" description="Phytase-like" evidence="2">
    <location>
        <begin position="95"/>
        <end position="473"/>
    </location>
</feature>
<evidence type="ECO:0000313" key="4">
    <source>
        <dbReference type="Proteomes" id="UP000236286"/>
    </source>
</evidence>
<organism evidence="3 4">
    <name type="scientific">Methylocella silvestris</name>
    <dbReference type="NCBI Taxonomy" id="199596"/>
    <lineage>
        <taxon>Bacteria</taxon>
        <taxon>Pseudomonadati</taxon>
        <taxon>Pseudomonadota</taxon>
        <taxon>Alphaproteobacteria</taxon>
        <taxon>Hyphomicrobiales</taxon>
        <taxon>Beijerinckiaceae</taxon>
        <taxon>Methylocella</taxon>
    </lineage>
</organism>
<dbReference type="PANTHER" id="PTHR37957">
    <property type="entry name" value="BLR7070 PROTEIN"/>
    <property type="match status" value="1"/>
</dbReference>
<proteinExistence type="predicted"/>
<dbReference type="EMBL" id="PDZR01000016">
    <property type="protein sequence ID" value="PNG25425.1"/>
    <property type="molecule type" value="Genomic_DNA"/>
</dbReference>
<dbReference type="AlphaFoldDB" id="A0A2J7TF79"/>